<evidence type="ECO:0000256" key="4">
    <source>
        <dbReference type="ARBA" id="ARBA00022630"/>
    </source>
</evidence>
<comment type="caution">
    <text evidence="11">The sequence shown here is derived from an EMBL/GenBank/DDBJ whole genome shotgun (WGS) entry which is preliminary data.</text>
</comment>
<accession>A0ABT6W968</accession>
<dbReference type="GO" id="GO:0016740">
    <property type="term" value="F:transferase activity"/>
    <property type="evidence" value="ECO:0007669"/>
    <property type="project" value="UniProtKB-KW"/>
</dbReference>
<keyword evidence="8" id="KW-0460">Magnesium</keyword>
<dbReference type="SUPFAM" id="SSF143631">
    <property type="entry name" value="ApbE-like"/>
    <property type="match status" value="1"/>
</dbReference>
<dbReference type="InterPro" id="IPR003374">
    <property type="entry name" value="ApbE-like_sf"/>
</dbReference>
<dbReference type="EC" id="2.7.1.180" evidence="2"/>
<gene>
    <name evidence="11" type="ORF">POF43_032055</name>
</gene>
<organism evidence="11 12">
    <name type="scientific">Streptantibioticus silvisoli</name>
    <dbReference type="NCBI Taxonomy" id="2705255"/>
    <lineage>
        <taxon>Bacteria</taxon>
        <taxon>Bacillati</taxon>
        <taxon>Actinomycetota</taxon>
        <taxon>Actinomycetes</taxon>
        <taxon>Kitasatosporales</taxon>
        <taxon>Streptomycetaceae</taxon>
        <taxon>Streptantibioticus</taxon>
    </lineage>
</organism>
<keyword evidence="12" id="KW-1185">Reference proteome</keyword>
<evidence type="ECO:0000256" key="7">
    <source>
        <dbReference type="ARBA" id="ARBA00022827"/>
    </source>
</evidence>
<dbReference type="Proteomes" id="UP001156398">
    <property type="component" value="Unassembled WGS sequence"/>
</dbReference>
<keyword evidence="4" id="KW-0285">Flavoprotein</keyword>
<dbReference type="InterPro" id="IPR024932">
    <property type="entry name" value="ApbE"/>
</dbReference>
<name>A0ABT6W968_9ACTN</name>
<dbReference type="RefSeq" id="WP_271322636.1">
    <property type="nucleotide sequence ID" value="NZ_JAAGKO020000082.1"/>
</dbReference>
<dbReference type="PANTHER" id="PTHR30040">
    <property type="entry name" value="THIAMINE BIOSYNTHESIS LIPOPROTEIN APBE"/>
    <property type="match status" value="1"/>
</dbReference>
<evidence type="ECO:0000313" key="11">
    <source>
        <dbReference type="EMBL" id="MDI5967305.1"/>
    </source>
</evidence>
<proteinExistence type="predicted"/>
<evidence type="ECO:0000256" key="9">
    <source>
        <dbReference type="ARBA" id="ARBA00031306"/>
    </source>
</evidence>
<dbReference type="PANTHER" id="PTHR30040:SF2">
    <property type="entry name" value="FAD:PROTEIN FMN TRANSFERASE"/>
    <property type="match status" value="1"/>
</dbReference>
<evidence type="ECO:0000256" key="10">
    <source>
        <dbReference type="ARBA" id="ARBA00048540"/>
    </source>
</evidence>
<sequence>MRSAVEHIMGTVFSLAVPRGTDAEVFRAAADAAFAHLRHVDAVFSPFRPDSAVSLIADGVLTSDDFDDHPHGAELHEVLGLCRRLKHDSGGAFDAWAVGNPPGFDPCGAVKGWAAERAGTLLVRHGLDRYVLNAGGDVRVHGGVPGDPWRVALADPHRPGAVLAVLHVAEGAVATSGVSERGAHIFDPISGRRAAAWDQVTVTGPDLALADGWATAALAMAGGPRGPAGTRGWLQRLAADHGYQAMAVDPDGQVWTTDGMRELLHEPAALVTTGRKG</sequence>
<evidence type="ECO:0000256" key="5">
    <source>
        <dbReference type="ARBA" id="ARBA00022679"/>
    </source>
</evidence>
<evidence type="ECO:0000256" key="3">
    <source>
        <dbReference type="ARBA" id="ARBA00016337"/>
    </source>
</evidence>
<evidence type="ECO:0000313" key="12">
    <source>
        <dbReference type="Proteomes" id="UP001156398"/>
    </source>
</evidence>
<keyword evidence="7" id="KW-0274">FAD</keyword>
<evidence type="ECO:0000256" key="2">
    <source>
        <dbReference type="ARBA" id="ARBA00011955"/>
    </source>
</evidence>
<evidence type="ECO:0000256" key="6">
    <source>
        <dbReference type="ARBA" id="ARBA00022723"/>
    </source>
</evidence>
<keyword evidence="6" id="KW-0479">Metal-binding</keyword>
<protein>
    <recommendedName>
        <fullName evidence="3">FAD:protein FMN transferase</fullName>
        <ecNumber evidence="2">2.7.1.180</ecNumber>
    </recommendedName>
    <alternativeName>
        <fullName evidence="9">Flavin transferase</fullName>
    </alternativeName>
</protein>
<dbReference type="Gene3D" id="3.10.520.10">
    <property type="entry name" value="ApbE-like domains"/>
    <property type="match status" value="2"/>
</dbReference>
<keyword evidence="5 11" id="KW-0808">Transferase</keyword>
<dbReference type="Pfam" id="PF02424">
    <property type="entry name" value="ApbE"/>
    <property type="match status" value="2"/>
</dbReference>
<comment type="catalytic activity">
    <reaction evidence="10">
        <text>L-threonyl-[protein] + FAD = FMN-L-threonyl-[protein] + AMP + H(+)</text>
        <dbReference type="Rhea" id="RHEA:36847"/>
        <dbReference type="Rhea" id="RHEA-COMP:11060"/>
        <dbReference type="Rhea" id="RHEA-COMP:11061"/>
        <dbReference type="ChEBI" id="CHEBI:15378"/>
        <dbReference type="ChEBI" id="CHEBI:30013"/>
        <dbReference type="ChEBI" id="CHEBI:57692"/>
        <dbReference type="ChEBI" id="CHEBI:74257"/>
        <dbReference type="ChEBI" id="CHEBI:456215"/>
        <dbReference type="EC" id="2.7.1.180"/>
    </reaction>
</comment>
<comment type="cofactor">
    <cofactor evidence="1">
        <name>Mg(2+)</name>
        <dbReference type="ChEBI" id="CHEBI:18420"/>
    </cofactor>
</comment>
<dbReference type="EMBL" id="JAAGKO020000082">
    <property type="protein sequence ID" value="MDI5967305.1"/>
    <property type="molecule type" value="Genomic_DNA"/>
</dbReference>
<evidence type="ECO:0000256" key="1">
    <source>
        <dbReference type="ARBA" id="ARBA00001946"/>
    </source>
</evidence>
<evidence type="ECO:0000256" key="8">
    <source>
        <dbReference type="ARBA" id="ARBA00022842"/>
    </source>
</evidence>
<reference evidence="11 12" key="1">
    <citation type="submission" date="2023-05" db="EMBL/GenBank/DDBJ databases">
        <title>Streptantibioticus silvisoli sp. nov., acidotolerant actinomycetes 1 from pine litter.</title>
        <authorList>
            <person name="Swiecimska M."/>
            <person name="Golinska P."/>
            <person name="Sangal V."/>
            <person name="Wachnowicz B."/>
            <person name="Goodfellow M."/>
        </authorList>
    </citation>
    <scope>NUCLEOTIDE SEQUENCE [LARGE SCALE GENOMIC DNA]</scope>
    <source>
        <strain evidence="11 12">SL54</strain>
    </source>
</reference>